<reference evidence="2 3" key="1">
    <citation type="submission" date="2019-01" db="EMBL/GenBank/DDBJ databases">
        <title>Genome sequencing of the rare red list fungi Fomitopsis rosea.</title>
        <authorList>
            <person name="Buettner E."/>
            <person name="Kellner H."/>
        </authorList>
    </citation>
    <scope>NUCLEOTIDE SEQUENCE [LARGE SCALE GENOMIC DNA]</scope>
    <source>
        <strain evidence="2 3">DSM 105464</strain>
    </source>
</reference>
<evidence type="ECO:0000256" key="1">
    <source>
        <dbReference type="SAM" id="MobiDB-lite"/>
    </source>
</evidence>
<name>A0A4Y9XU13_9APHY</name>
<dbReference type="InterPro" id="IPR041078">
    <property type="entry name" value="Plavaka"/>
</dbReference>
<dbReference type="EMBL" id="SEKV01000779">
    <property type="protein sequence ID" value="TFY53764.1"/>
    <property type="molecule type" value="Genomic_DNA"/>
</dbReference>
<protein>
    <submittedName>
        <fullName evidence="2">Uncharacterized protein</fullName>
    </submittedName>
</protein>
<dbReference type="Proteomes" id="UP000298390">
    <property type="component" value="Unassembled WGS sequence"/>
</dbReference>
<feature type="compositionally biased region" description="Basic and acidic residues" evidence="1">
    <location>
        <begin position="58"/>
        <end position="67"/>
    </location>
</feature>
<evidence type="ECO:0000313" key="2">
    <source>
        <dbReference type="EMBL" id="TFY53764.1"/>
    </source>
</evidence>
<gene>
    <name evidence="2" type="ORF">EVJ58_g9268</name>
</gene>
<evidence type="ECO:0000313" key="3">
    <source>
        <dbReference type="Proteomes" id="UP000298390"/>
    </source>
</evidence>
<feature type="region of interest" description="Disordered" evidence="1">
    <location>
        <begin position="40"/>
        <end position="126"/>
    </location>
</feature>
<feature type="compositionally biased region" description="Polar residues" evidence="1">
    <location>
        <begin position="109"/>
        <end position="118"/>
    </location>
</feature>
<comment type="caution">
    <text evidence="2">The sequence shown here is derived from an EMBL/GenBank/DDBJ whole genome shotgun (WGS) entry which is preliminary data.</text>
</comment>
<dbReference type="STRING" id="34475.A0A4Y9XU13"/>
<dbReference type="Pfam" id="PF18759">
    <property type="entry name" value="Plavaka"/>
    <property type="match status" value="1"/>
</dbReference>
<dbReference type="AlphaFoldDB" id="A0A4Y9XU13"/>
<organism evidence="2 3">
    <name type="scientific">Rhodofomes roseus</name>
    <dbReference type="NCBI Taxonomy" id="34475"/>
    <lineage>
        <taxon>Eukaryota</taxon>
        <taxon>Fungi</taxon>
        <taxon>Dikarya</taxon>
        <taxon>Basidiomycota</taxon>
        <taxon>Agaricomycotina</taxon>
        <taxon>Agaricomycetes</taxon>
        <taxon>Polyporales</taxon>
        <taxon>Rhodofomes</taxon>
    </lineage>
</organism>
<sequence length="332" mass="37519">MAICQYCKGWFRGQGAVARHQTQSLATGCKRKRDAAIEEIRAERRRRREKHISPEPPLDSHDPHSDADGVTIETPCTTDTAPSGPGVASTDTTQDPEDLQPAAFDQDATAPSPSQSRRTTVEDIPDDDTLEAHLFPSARYSQAFPDRQYAGRTFGESKTQFEHIRDDQILHGSDIYGPFADEEEWELAKWLIKNVGHTQAENFLKLPINRVHPAYHNKDSLLRHVDSLPGGVDWQCELVELTGDIKDLDGRTMTEKLELWFRNPLECIRELISNPAFRDAIKYAPEQHFLDKDGKSRVVSEMWNADWWWNLQSLLPPGATIAPVTRRVGAGQ</sequence>
<proteinExistence type="predicted"/>
<accession>A0A4Y9XU13</accession>